<evidence type="ECO:0000256" key="11">
    <source>
        <dbReference type="PROSITE-ProRule" id="PRU00042"/>
    </source>
</evidence>
<feature type="domain" description="C2H2-type" evidence="12">
    <location>
        <begin position="277"/>
        <end position="304"/>
    </location>
</feature>
<dbReference type="PROSITE" id="PS50157">
    <property type="entry name" value="ZINC_FINGER_C2H2_2"/>
    <property type="match status" value="8"/>
</dbReference>
<evidence type="ECO:0000256" key="5">
    <source>
        <dbReference type="ARBA" id="ARBA00022771"/>
    </source>
</evidence>
<dbReference type="AlphaFoldDB" id="A0A974H8L7"/>
<dbReference type="PROSITE" id="PS50805">
    <property type="entry name" value="KRAB"/>
    <property type="match status" value="1"/>
</dbReference>
<organism evidence="14 15">
    <name type="scientific">Xenopus laevis</name>
    <name type="common">African clawed frog</name>
    <dbReference type="NCBI Taxonomy" id="8355"/>
    <lineage>
        <taxon>Eukaryota</taxon>
        <taxon>Metazoa</taxon>
        <taxon>Chordata</taxon>
        <taxon>Craniata</taxon>
        <taxon>Vertebrata</taxon>
        <taxon>Euteleostomi</taxon>
        <taxon>Amphibia</taxon>
        <taxon>Batrachia</taxon>
        <taxon>Anura</taxon>
        <taxon>Pipoidea</taxon>
        <taxon>Pipidae</taxon>
        <taxon>Xenopodinae</taxon>
        <taxon>Xenopus</taxon>
        <taxon>Xenopus</taxon>
    </lineage>
</organism>
<keyword evidence="7" id="KW-0805">Transcription regulation</keyword>
<evidence type="ECO:0000256" key="7">
    <source>
        <dbReference type="ARBA" id="ARBA00023015"/>
    </source>
</evidence>
<evidence type="ECO:0000256" key="10">
    <source>
        <dbReference type="ARBA" id="ARBA00023242"/>
    </source>
</evidence>
<evidence type="ECO:0000313" key="14">
    <source>
        <dbReference type="EMBL" id="OCT68912.1"/>
    </source>
</evidence>
<evidence type="ECO:0000256" key="6">
    <source>
        <dbReference type="ARBA" id="ARBA00022833"/>
    </source>
</evidence>
<dbReference type="InterPro" id="IPR001909">
    <property type="entry name" value="KRAB"/>
</dbReference>
<name>A0A974H8L7_XENLA</name>
<dbReference type="PANTHER" id="PTHR23226:SF399">
    <property type="entry name" value="ZINC FINGER PROTEIN 182-LIKE PROTEIN"/>
    <property type="match status" value="1"/>
</dbReference>
<feature type="domain" description="C2H2-type" evidence="12">
    <location>
        <begin position="417"/>
        <end position="444"/>
    </location>
</feature>
<protein>
    <submittedName>
        <fullName evidence="14">Uncharacterized protein</fullName>
    </submittedName>
</protein>
<dbReference type="FunFam" id="3.30.160.60:FF:002063">
    <property type="entry name" value="RB associated KRAB zinc finger"/>
    <property type="match status" value="1"/>
</dbReference>
<dbReference type="SUPFAM" id="SSF57667">
    <property type="entry name" value="beta-beta-alpha zinc fingers"/>
    <property type="match status" value="4"/>
</dbReference>
<dbReference type="SUPFAM" id="SSF109640">
    <property type="entry name" value="KRAB domain (Kruppel-associated box)"/>
    <property type="match status" value="1"/>
</dbReference>
<keyword evidence="5 11" id="KW-0863">Zinc-finger</keyword>
<dbReference type="GO" id="GO:0000978">
    <property type="term" value="F:RNA polymerase II cis-regulatory region sequence-specific DNA binding"/>
    <property type="evidence" value="ECO:0007669"/>
    <property type="project" value="TreeGrafter"/>
</dbReference>
<evidence type="ECO:0000256" key="4">
    <source>
        <dbReference type="ARBA" id="ARBA00022737"/>
    </source>
</evidence>
<dbReference type="InterPro" id="IPR036236">
    <property type="entry name" value="Znf_C2H2_sf"/>
</dbReference>
<keyword evidence="9" id="KW-0804">Transcription</keyword>
<accession>A0A974H8L7</accession>
<dbReference type="InterPro" id="IPR036051">
    <property type="entry name" value="KRAB_dom_sf"/>
</dbReference>
<evidence type="ECO:0000256" key="8">
    <source>
        <dbReference type="ARBA" id="ARBA00023125"/>
    </source>
</evidence>
<dbReference type="FunFam" id="3.30.160.60:FF:000446">
    <property type="entry name" value="Zinc finger protein"/>
    <property type="match status" value="1"/>
</dbReference>
<dbReference type="GO" id="GO:0008270">
    <property type="term" value="F:zinc ion binding"/>
    <property type="evidence" value="ECO:0007669"/>
    <property type="project" value="UniProtKB-KW"/>
</dbReference>
<gene>
    <name evidence="14" type="ORF">XELAEV_18040220mg</name>
</gene>
<dbReference type="FunFam" id="3.30.160.60:FF:000238">
    <property type="entry name" value="Zinc finger protein 485"/>
    <property type="match status" value="1"/>
</dbReference>
<dbReference type="Pfam" id="PF00096">
    <property type="entry name" value="zf-C2H2"/>
    <property type="match status" value="8"/>
</dbReference>
<dbReference type="SMART" id="SM00355">
    <property type="entry name" value="ZnF_C2H2"/>
    <property type="match status" value="8"/>
</dbReference>
<dbReference type="FunFam" id="3.30.160.60:FF:000047">
    <property type="entry name" value="zinc finger protein OZF"/>
    <property type="match status" value="1"/>
</dbReference>
<comment type="similarity">
    <text evidence="2">Belongs to the krueppel C2H2-type zinc-finger protein family.</text>
</comment>
<dbReference type="EMBL" id="CM004480">
    <property type="protein sequence ID" value="OCT68912.1"/>
    <property type="molecule type" value="Genomic_DNA"/>
</dbReference>
<feature type="domain" description="C2H2-type" evidence="12">
    <location>
        <begin position="305"/>
        <end position="332"/>
    </location>
</feature>
<dbReference type="FunFam" id="3.30.160.60:FF:001954">
    <property type="entry name" value="Zinc finger protein 787"/>
    <property type="match status" value="1"/>
</dbReference>
<keyword evidence="4" id="KW-0677">Repeat</keyword>
<dbReference type="PANTHER" id="PTHR23226">
    <property type="entry name" value="ZINC FINGER AND SCAN DOMAIN-CONTAINING"/>
    <property type="match status" value="1"/>
</dbReference>
<feature type="domain" description="C2H2-type" evidence="12">
    <location>
        <begin position="445"/>
        <end position="473"/>
    </location>
</feature>
<dbReference type="FunFam" id="3.30.160.60:FF:000110">
    <property type="entry name" value="Zinc finger protein-like"/>
    <property type="match status" value="1"/>
</dbReference>
<evidence type="ECO:0000313" key="15">
    <source>
        <dbReference type="Proteomes" id="UP000694892"/>
    </source>
</evidence>
<dbReference type="GO" id="GO:0000981">
    <property type="term" value="F:DNA-binding transcription factor activity, RNA polymerase II-specific"/>
    <property type="evidence" value="ECO:0007669"/>
    <property type="project" value="TreeGrafter"/>
</dbReference>
<dbReference type="GO" id="GO:0005634">
    <property type="term" value="C:nucleus"/>
    <property type="evidence" value="ECO:0007669"/>
    <property type="project" value="UniProtKB-SubCell"/>
</dbReference>
<evidence type="ECO:0000259" key="12">
    <source>
        <dbReference type="PROSITE" id="PS50157"/>
    </source>
</evidence>
<dbReference type="FunFam" id="3.30.160.60:FF:001343">
    <property type="entry name" value="Zinc finger protein 568"/>
    <property type="match status" value="1"/>
</dbReference>
<feature type="domain" description="C2H2-type" evidence="12">
    <location>
        <begin position="389"/>
        <end position="416"/>
    </location>
</feature>
<evidence type="ECO:0000259" key="13">
    <source>
        <dbReference type="PROSITE" id="PS50805"/>
    </source>
</evidence>
<keyword evidence="3" id="KW-0479">Metal-binding</keyword>
<feature type="domain" description="KRAB" evidence="13">
    <location>
        <begin position="32"/>
        <end position="103"/>
    </location>
</feature>
<dbReference type="InterPro" id="IPR013087">
    <property type="entry name" value="Znf_C2H2_type"/>
</dbReference>
<dbReference type="Proteomes" id="UP000694892">
    <property type="component" value="Chromosome 8L"/>
</dbReference>
<dbReference type="SMART" id="SM00349">
    <property type="entry name" value="KRAB"/>
    <property type="match status" value="1"/>
</dbReference>
<feature type="domain" description="C2H2-type" evidence="12">
    <location>
        <begin position="361"/>
        <end position="388"/>
    </location>
</feature>
<dbReference type="OMA" id="FAMESIC"/>
<dbReference type="FunFam" id="3.30.160.60:FF:001498">
    <property type="entry name" value="Zinc finger protein 404"/>
    <property type="match status" value="1"/>
</dbReference>
<proteinExistence type="inferred from homology"/>
<dbReference type="Pfam" id="PF01352">
    <property type="entry name" value="KRAB"/>
    <property type="match status" value="1"/>
</dbReference>
<feature type="domain" description="C2H2-type" evidence="12">
    <location>
        <begin position="249"/>
        <end position="273"/>
    </location>
</feature>
<dbReference type="PROSITE" id="PS00028">
    <property type="entry name" value="ZINC_FINGER_C2H2_1"/>
    <property type="match status" value="8"/>
</dbReference>
<comment type="subcellular location">
    <subcellularLocation>
        <location evidence="1">Nucleus</location>
    </subcellularLocation>
</comment>
<evidence type="ECO:0000256" key="2">
    <source>
        <dbReference type="ARBA" id="ARBA00006991"/>
    </source>
</evidence>
<keyword evidence="10" id="KW-0539">Nucleus</keyword>
<evidence type="ECO:0000256" key="9">
    <source>
        <dbReference type="ARBA" id="ARBA00023163"/>
    </source>
</evidence>
<evidence type="ECO:0000256" key="1">
    <source>
        <dbReference type="ARBA" id="ARBA00004123"/>
    </source>
</evidence>
<dbReference type="Gene3D" id="3.30.160.60">
    <property type="entry name" value="Classic Zinc Finger"/>
    <property type="match status" value="8"/>
</dbReference>
<reference evidence="15" key="1">
    <citation type="journal article" date="2016" name="Nature">
        <title>Genome evolution in the allotetraploid frog Xenopus laevis.</title>
        <authorList>
            <person name="Session A.M."/>
            <person name="Uno Y."/>
            <person name="Kwon T."/>
            <person name="Chapman J.A."/>
            <person name="Toyoda A."/>
            <person name="Takahashi S."/>
            <person name="Fukui A."/>
            <person name="Hikosaka A."/>
            <person name="Suzuki A."/>
            <person name="Kondo M."/>
            <person name="van Heeringen S.J."/>
            <person name="Quigley I."/>
            <person name="Heinz S."/>
            <person name="Ogino H."/>
            <person name="Ochi H."/>
            <person name="Hellsten U."/>
            <person name="Lyons J.B."/>
            <person name="Simakov O."/>
            <person name="Putnam N."/>
            <person name="Stites J."/>
            <person name="Kuroki Y."/>
            <person name="Tanaka T."/>
            <person name="Michiue T."/>
            <person name="Watanabe M."/>
            <person name="Bogdanovic O."/>
            <person name="Lister R."/>
            <person name="Georgiou G."/>
            <person name="Paranjpe S.S."/>
            <person name="van Kruijsbergen I."/>
            <person name="Shu S."/>
            <person name="Carlson J."/>
            <person name="Kinoshita T."/>
            <person name="Ohta Y."/>
            <person name="Mawaribuchi S."/>
            <person name="Jenkins J."/>
            <person name="Grimwood J."/>
            <person name="Schmutz J."/>
            <person name="Mitros T."/>
            <person name="Mozaffari S.V."/>
            <person name="Suzuki Y."/>
            <person name="Haramoto Y."/>
            <person name="Yamamoto T.S."/>
            <person name="Takagi C."/>
            <person name="Heald R."/>
            <person name="Miller K."/>
            <person name="Haudenschild C."/>
            <person name="Kitzman J."/>
            <person name="Nakayama T."/>
            <person name="Izutsu Y."/>
            <person name="Robert J."/>
            <person name="Fortriede J."/>
            <person name="Burns K."/>
            <person name="Lotay V."/>
            <person name="Karimi K."/>
            <person name="Yasuoka Y."/>
            <person name="Dichmann D.S."/>
            <person name="Flajnik M.F."/>
            <person name="Houston D.W."/>
            <person name="Shendure J."/>
            <person name="DuPasquier L."/>
            <person name="Vize P.D."/>
            <person name="Zorn A.M."/>
            <person name="Ito M."/>
            <person name="Marcotte E.M."/>
            <person name="Wallingford J.B."/>
            <person name="Ito Y."/>
            <person name="Asashima M."/>
            <person name="Ueno N."/>
            <person name="Matsuda Y."/>
            <person name="Veenstra G.J."/>
            <person name="Fujiyama A."/>
            <person name="Harland R.M."/>
            <person name="Taira M."/>
            <person name="Rokhsar D.S."/>
        </authorList>
    </citation>
    <scope>NUCLEOTIDE SEQUENCE [LARGE SCALE GENOMIC DNA]</scope>
    <source>
        <strain evidence="15">J</strain>
    </source>
</reference>
<keyword evidence="6" id="KW-0862">Zinc</keyword>
<keyword evidence="8" id="KW-0238">DNA-binding</keyword>
<dbReference type="Gene3D" id="6.10.140.140">
    <property type="match status" value="1"/>
</dbReference>
<dbReference type="CDD" id="cd07765">
    <property type="entry name" value="KRAB_A-box"/>
    <property type="match status" value="1"/>
</dbReference>
<feature type="domain" description="C2H2-type" evidence="12">
    <location>
        <begin position="333"/>
        <end position="360"/>
    </location>
</feature>
<sequence>MPRLKLVLKKTSKSKASGKWIIKDKWPLKAPARFEEVAVYFTESEWRCLEEGQKEIYKEVMLENYLAFHSLGYRHKKPDIISKIENEKDPCLSDKKNTQKSFHSVPSFLLELNELWRWERCGQSTLRGEIGAAGGRVLTVSTFLDATCETDESCTSLFTQDGFSVEGLRLVQDAEEDKQVSLKDPSFAMESICVTRPYNLRGNASIDYSGFYDNELAATRALRPHKKLQNKKISNETYKHLRKKRDGLYVCSECGKTYTQKSYLVKHHKVHTGISLFVCAQCDKCFTHRSNLIRHKKIHVVKRPFNCSDCGKGFTDNSTLLKHQRIHTGEKPYTCSECGKRFSISTYLIVHQRTHTGEKPYECSDCGKNFSQSAHLVTHQRTHTGEKPYACIECTKSFTSSSHLTTHQRTHTGERPYPCLECGKNFKHSTHLVLHRRTHTGEKPFPCTKCPRMFAQRPQLLKHLQKVHSDDWDM</sequence>
<evidence type="ECO:0000256" key="3">
    <source>
        <dbReference type="ARBA" id="ARBA00022723"/>
    </source>
</evidence>